<keyword evidence="3" id="KW-1185">Reference proteome</keyword>
<gene>
    <name evidence="2" type="ORF">Pan216_11600</name>
</gene>
<dbReference type="KEGG" id="knv:Pan216_11600"/>
<dbReference type="Proteomes" id="UP000317093">
    <property type="component" value="Chromosome"/>
</dbReference>
<sequence length="135" mass="14411">MEGMKIDYTIDLGALSSLLETGAEAEDAATEVEESTEPVEVQAAAEQGEAVSGTSVEPAVGLEARLADVIAENAALRERVKLQEETFNSYRASRDKWARKITDAVNEMASTVQSLEGLARGVNRRQRAIGASMGP</sequence>
<evidence type="ECO:0000313" key="3">
    <source>
        <dbReference type="Proteomes" id="UP000317093"/>
    </source>
</evidence>
<dbReference type="RefSeq" id="WP_145255985.1">
    <property type="nucleotide sequence ID" value="NZ_CP036279.1"/>
</dbReference>
<reference evidence="2 3" key="1">
    <citation type="submission" date="2019-02" db="EMBL/GenBank/DDBJ databases">
        <title>Deep-cultivation of Planctomycetes and their phenomic and genomic characterization uncovers novel biology.</title>
        <authorList>
            <person name="Wiegand S."/>
            <person name="Jogler M."/>
            <person name="Boedeker C."/>
            <person name="Pinto D."/>
            <person name="Vollmers J."/>
            <person name="Rivas-Marin E."/>
            <person name="Kohn T."/>
            <person name="Peeters S.H."/>
            <person name="Heuer A."/>
            <person name="Rast P."/>
            <person name="Oberbeckmann S."/>
            <person name="Bunk B."/>
            <person name="Jeske O."/>
            <person name="Meyerdierks A."/>
            <person name="Storesund J.E."/>
            <person name="Kallscheuer N."/>
            <person name="Luecker S."/>
            <person name="Lage O.M."/>
            <person name="Pohl T."/>
            <person name="Merkel B.J."/>
            <person name="Hornburger P."/>
            <person name="Mueller R.-W."/>
            <person name="Bruemmer F."/>
            <person name="Labrenz M."/>
            <person name="Spormann A.M."/>
            <person name="Op den Camp H."/>
            <person name="Overmann J."/>
            <person name="Amann R."/>
            <person name="Jetten M.S.M."/>
            <person name="Mascher T."/>
            <person name="Medema M.H."/>
            <person name="Devos D.P."/>
            <person name="Kaster A.-K."/>
            <person name="Ovreas L."/>
            <person name="Rohde M."/>
            <person name="Galperin M.Y."/>
            <person name="Jogler C."/>
        </authorList>
    </citation>
    <scope>NUCLEOTIDE SEQUENCE [LARGE SCALE GENOMIC DNA]</scope>
    <source>
        <strain evidence="2 3">Pan216</strain>
    </source>
</reference>
<accession>A0A518B027</accession>
<proteinExistence type="predicted"/>
<evidence type="ECO:0000256" key="1">
    <source>
        <dbReference type="SAM" id="Coils"/>
    </source>
</evidence>
<organism evidence="2 3">
    <name type="scientific">Kolteria novifilia</name>
    <dbReference type="NCBI Taxonomy" id="2527975"/>
    <lineage>
        <taxon>Bacteria</taxon>
        <taxon>Pseudomonadati</taxon>
        <taxon>Planctomycetota</taxon>
        <taxon>Planctomycetia</taxon>
        <taxon>Kolteriales</taxon>
        <taxon>Kolteriaceae</taxon>
        <taxon>Kolteria</taxon>
    </lineage>
</organism>
<keyword evidence="1" id="KW-0175">Coiled coil</keyword>
<feature type="coiled-coil region" evidence="1">
    <location>
        <begin position="59"/>
        <end position="86"/>
    </location>
</feature>
<protein>
    <submittedName>
        <fullName evidence="2">Uncharacterized protein</fullName>
    </submittedName>
</protein>
<dbReference type="AlphaFoldDB" id="A0A518B027"/>
<name>A0A518B027_9BACT</name>
<evidence type="ECO:0000313" key="2">
    <source>
        <dbReference type="EMBL" id="QDU60321.1"/>
    </source>
</evidence>
<dbReference type="EMBL" id="CP036279">
    <property type="protein sequence ID" value="QDU60321.1"/>
    <property type="molecule type" value="Genomic_DNA"/>
</dbReference>